<dbReference type="InterPro" id="IPR051922">
    <property type="entry name" value="Bact_Sporulation_Assoc"/>
</dbReference>
<sequence>MKRFLVGISVAALLVLGVGIPARAALPGEVDRLAGADRYSTSVAISQQYSAGVPVVYIAAGTAFPDGLSAAPAAAAQGGPLLLTAPNQLPAVVRDELLRLQPQKIVVVGGTGAVSAGVYAQLAGIQPEIRRDAGADRYATSRIVNERAFPNGASVVYIASGRDFPDALSSSAAAGSMGGAVLLLDGRKPQVDGGLAELIGTFGPEQIRVAGGTGAVSAGIASHLAQWAPVIRLAGKDRYETSVAISANAFPNATDVSFAAGTGFADALAGAAFAGRRGAPLLVTAGTCLTRSAADLVTQWAPAQRWIFGGAGVVKAGVVYGTICNPAPAFTAPDGLIVGQQVATGTYVSAARSFPCSWVHLNSLNPSPDSVVTGYESTGQKIVTITEDNYGFASDCALWRPIQQAPELAGGVIPGEGVFLTGHQFEPGTYRSIVPPGDGCYWETMSGFEWLLEETMDSGAAAAGAEVTVDITADETGFLTSGCGTWTRIG</sequence>
<keyword evidence="2" id="KW-1185">Reference proteome</keyword>
<dbReference type="PANTHER" id="PTHR30032">
    <property type="entry name" value="N-ACETYLMURAMOYL-L-ALANINE AMIDASE-RELATED"/>
    <property type="match status" value="1"/>
</dbReference>
<name>A0A939QUN0_9MICO</name>
<reference evidence="1" key="1">
    <citation type="submission" date="2021-03" db="EMBL/GenBank/DDBJ databases">
        <title>Microbacterium sp. nov., a novel actinobacterium isolated from cow dung.</title>
        <authorList>
            <person name="Zhang L."/>
        </authorList>
    </citation>
    <scope>NUCLEOTIDE SEQUENCE</scope>
    <source>
        <strain evidence="1">NEAU-LLB</strain>
    </source>
</reference>
<protein>
    <submittedName>
        <fullName evidence="1">Cell wall-binding repeat-containing protein</fullName>
    </submittedName>
</protein>
<evidence type="ECO:0000313" key="1">
    <source>
        <dbReference type="EMBL" id="MBO3664991.1"/>
    </source>
</evidence>
<dbReference type="EMBL" id="JAGFOA010000007">
    <property type="protein sequence ID" value="MBO3664991.1"/>
    <property type="molecule type" value="Genomic_DNA"/>
</dbReference>
<gene>
    <name evidence="1" type="ORF">J5V96_15950</name>
</gene>
<organism evidence="1 2">
    <name type="scientific">Microbacterium stercoris</name>
    <dbReference type="NCBI Taxonomy" id="2820289"/>
    <lineage>
        <taxon>Bacteria</taxon>
        <taxon>Bacillati</taxon>
        <taxon>Actinomycetota</taxon>
        <taxon>Actinomycetes</taxon>
        <taxon>Micrococcales</taxon>
        <taxon>Microbacteriaceae</taxon>
        <taxon>Microbacterium</taxon>
    </lineage>
</organism>
<comment type="caution">
    <text evidence="1">The sequence shown here is derived from an EMBL/GenBank/DDBJ whole genome shotgun (WGS) entry which is preliminary data.</text>
</comment>
<proteinExistence type="predicted"/>
<dbReference type="RefSeq" id="WP_208505239.1">
    <property type="nucleotide sequence ID" value="NZ_JAGFOA010000007.1"/>
</dbReference>
<accession>A0A939QUN0</accession>
<dbReference type="PANTHER" id="PTHR30032:SF8">
    <property type="entry name" value="GERMINATION-SPECIFIC N-ACETYLMURAMOYL-L-ALANINE AMIDASE"/>
    <property type="match status" value="1"/>
</dbReference>
<dbReference type="Pfam" id="PF04122">
    <property type="entry name" value="CW_binding_2"/>
    <property type="match status" value="3"/>
</dbReference>
<dbReference type="AlphaFoldDB" id="A0A939QUN0"/>
<evidence type="ECO:0000313" key="2">
    <source>
        <dbReference type="Proteomes" id="UP000680132"/>
    </source>
</evidence>
<dbReference type="Proteomes" id="UP000680132">
    <property type="component" value="Unassembled WGS sequence"/>
</dbReference>
<dbReference type="InterPro" id="IPR007253">
    <property type="entry name" value="Cell_wall-bd_2"/>
</dbReference>